<evidence type="ECO:0008006" key="4">
    <source>
        <dbReference type="Google" id="ProtNLM"/>
    </source>
</evidence>
<dbReference type="RefSeq" id="XP_001583632.1">
    <property type="nucleotide sequence ID" value="XM_001583582.1"/>
</dbReference>
<dbReference type="KEGG" id="tva:5468200"/>
<dbReference type="InParanoid" id="A2D9Z8"/>
<keyword evidence="3" id="KW-1185">Reference proteome</keyword>
<reference evidence="2" key="2">
    <citation type="journal article" date="2007" name="Science">
        <title>Draft genome sequence of the sexually transmitted pathogen Trichomonas vaginalis.</title>
        <authorList>
            <person name="Carlton J.M."/>
            <person name="Hirt R.P."/>
            <person name="Silva J.C."/>
            <person name="Delcher A.L."/>
            <person name="Schatz M."/>
            <person name="Zhao Q."/>
            <person name="Wortman J.R."/>
            <person name="Bidwell S.L."/>
            <person name="Alsmark U.C.M."/>
            <person name="Besteiro S."/>
            <person name="Sicheritz-Ponten T."/>
            <person name="Noel C.J."/>
            <person name="Dacks J.B."/>
            <person name="Foster P.G."/>
            <person name="Simillion C."/>
            <person name="Van de Peer Y."/>
            <person name="Miranda-Saavedra D."/>
            <person name="Barton G.J."/>
            <person name="Westrop G.D."/>
            <person name="Mueller S."/>
            <person name="Dessi D."/>
            <person name="Fiori P.L."/>
            <person name="Ren Q."/>
            <person name="Paulsen I."/>
            <person name="Zhang H."/>
            <person name="Bastida-Corcuera F.D."/>
            <person name="Simoes-Barbosa A."/>
            <person name="Brown M.T."/>
            <person name="Hayes R.D."/>
            <person name="Mukherjee M."/>
            <person name="Okumura C.Y."/>
            <person name="Schneider R."/>
            <person name="Smith A.J."/>
            <person name="Vanacova S."/>
            <person name="Villalvazo M."/>
            <person name="Haas B.J."/>
            <person name="Pertea M."/>
            <person name="Feldblyum T.V."/>
            <person name="Utterback T.R."/>
            <person name="Shu C.L."/>
            <person name="Osoegawa K."/>
            <person name="de Jong P.J."/>
            <person name="Hrdy I."/>
            <person name="Horvathova L."/>
            <person name="Zubacova Z."/>
            <person name="Dolezal P."/>
            <person name="Malik S.B."/>
            <person name="Logsdon J.M. Jr."/>
            <person name="Henze K."/>
            <person name="Gupta A."/>
            <person name="Wang C.C."/>
            <person name="Dunne R.L."/>
            <person name="Upcroft J.A."/>
            <person name="Upcroft P."/>
            <person name="White O."/>
            <person name="Salzberg S.L."/>
            <person name="Tang P."/>
            <person name="Chiu C.-H."/>
            <person name="Lee Y.-S."/>
            <person name="Embley T.M."/>
            <person name="Coombs G.H."/>
            <person name="Mottram J.C."/>
            <person name="Tachezy J."/>
            <person name="Fraser-Liggett C.M."/>
            <person name="Johnson P.J."/>
        </authorList>
    </citation>
    <scope>NUCLEOTIDE SEQUENCE [LARGE SCALE GENOMIC DNA]</scope>
    <source>
        <strain evidence="2">G3</strain>
    </source>
</reference>
<dbReference type="Proteomes" id="UP000001542">
    <property type="component" value="Unassembled WGS sequence"/>
</dbReference>
<gene>
    <name evidence="2" type="ORF">TVAG_475740</name>
</gene>
<reference evidence="2" key="1">
    <citation type="submission" date="2006-10" db="EMBL/GenBank/DDBJ databases">
        <authorList>
            <person name="Amadeo P."/>
            <person name="Zhao Q."/>
            <person name="Wortman J."/>
            <person name="Fraser-Liggett C."/>
            <person name="Carlton J."/>
        </authorList>
    </citation>
    <scope>NUCLEOTIDE SEQUENCE</scope>
    <source>
        <strain evidence="2">G3</strain>
    </source>
</reference>
<feature type="signal peptide" evidence="1">
    <location>
        <begin position="1"/>
        <end position="17"/>
    </location>
</feature>
<evidence type="ECO:0000256" key="1">
    <source>
        <dbReference type="SAM" id="SignalP"/>
    </source>
</evidence>
<sequence length="437" mass="50258">MLLLLYNLVSSLQIGYGITNGYHEMTLDQGETLNISECYKVTVINYKDLGLKDYLSEGLIFTNTFNKKVVVKMMIYAICWKWTEDYDYYHTFSKPTNLYLANSDQRRIKVDFDFQHEMITNEAGNSDIYLPEVSHFYFKPSDDLFTEVDTLPDSFRLYFSGTYLITVGTSPKTISVSNRAIIIIIRNDVQTNYQKIITGVESISFPAGSSADSCVQLIYADFGEELAGYSYDIIHNPKNLEVGYKDFSHINLIIYSDSSMFVSIEDVCKGEKKEWLLQKNEALMYHLYDLYPFKLRADSLDQSLTSELLDIQKDKYISSLQNDNSLPYDVCISAGHTLFCNVSTKETFLCSRMISSVWNPSLYNFDRYTSIITSKSRTNELVTPSLDYGDHHIINEFGTFKNKDYPSRNPDNGYIMAVSTIPIKCTDKEKDLEIEKK</sequence>
<organism evidence="2 3">
    <name type="scientific">Trichomonas vaginalis (strain ATCC PRA-98 / G3)</name>
    <dbReference type="NCBI Taxonomy" id="412133"/>
    <lineage>
        <taxon>Eukaryota</taxon>
        <taxon>Metamonada</taxon>
        <taxon>Parabasalia</taxon>
        <taxon>Trichomonadida</taxon>
        <taxon>Trichomonadidae</taxon>
        <taxon>Trichomonas</taxon>
    </lineage>
</organism>
<keyword evidence="1" id="KW-0732">Signal</keyword>
<proteinExistence type="predicted"/>
<dbReference type="VEuPathDB" id="TrichDB:TVAGG3_0265710"/>
<dbReference type="VEuPathDB" id="TrichDB:TVAG_475740"/>
<dbReference type="EMBL" id="DS113182">
    <property type="protein sequence ID" value="EAY22646.1"/>
    <property type="molecule type" value="Genomic_DNA"/>
</dbReference>
<accession>A2D9Z8</accession>
<evidence type="ECO:0000313" key="2">
    <source>
        <dbReference type="EMBL" id="EAY22646.1"/>
    </source>
</evidence>
<name>A2D9Z8_TRIV3</name>
<dbReference type="AlphaFoldDB" id="A2D9Z8"/>
<protein>
    <recommendedName>
        <fullName evidence="4">IgGFc-binding protein N-terminal domain-containing protein</fullName>
    </recommendedName>
</protein>
<evidence type="ECO:0000313" key="3">
    <source>
        <dbReference type="Proteomes" id="UP000001542"/>
    </source>
</evidence>
<feature type="chain" id="PRO_5002643122" description="IgGFc-binding protein N-terminal domain-containing protein" evidence="1">
    <location>
        <begin position="18"/>
        <end position="437"/>
    </location>
</feature>